<dbReference type="PRINTS" id="PR00943">
    <property type="entry name" value="CUATPASE"/>
</dbReference>
<dbReference type="NCBIfam" id="TIGR01512">
    <property type="entry name" value="ATPase-IB2_Cd"/>
    <property type="match status" value="1"/>
</dbReference>
<evidence type="ECO:0000256" key="4">
    <source>
        <dbReference type="ARBA" id="ARBA00022475"/>
    </source>
</evidence>
<feature type="transmembrane region" description="Helical" evidence="15">
    <location>
        <begin position="38"/>
        <end position="59"/>
    </location>
</feature>
<keyword evidence="5" id="KW-0597">Phosphoprotein</keyword>
<dbReference type="NCBIfam" id="TIGR01525">
    <property type="entry name" value="ATPase-IB_hvy"/>
    <property type="match status" value="1"/>
</dbReference>
<keyword evidence="11" id="KW-1278">Translocase</keyword>
<feature type="transmembrane region" description="Helical" evidence="15">
    <location>
        <begin position="620"/>
        <end position="639"/>
    </location>
</feature>
<keyword evidence="3" id="KW-0813">Transport</keyword>
<dbReference type="GO" id="GO:0005886">
    <property type="term" value="C:plasma membrane"/>
    <property type="evidence" value="ECO:0007669"/>
    <property type="project" value="UniProtKB-SubCell"/>
</dbReference>
<dbReference type="SUPFAM" id="SSF81653">
    <property type="entry name" value="Calcium ATPase, transduction domain A"/>
    <property type="match status" value="1"/>
</dbReference>
<proteinExistence type="inferred from homology"/>
<keyword evidence="19" id="KW-1185">Reference proteome</keyword>
<dbReference type="SFLD" id="SFLDS00003">
    <property type="entry name" value="Haloacid_Dehalogenase"/>
    <property type="match status" value="1"/>
</dbReference>
<dbReference type="SFLD" id="SFLDF00027">
    <property type="entry name" value="p-type_atpase"/>
    <property type="match status" value="1"/>
</dbReference>
<feature type="transmembrane region" description="Helical" evidence="15">
    <location>
        <begin position="129"/>
        <end position="147"/>
    </location>
</feature>
<evidence type="ECO:0000256" key="8">
    <source>
        <dbReference type="ARBA" id="ARBA00022741"/>
    </source>
</evidence>
<dbReference type="InterPro" id="IPR036412">
    <property type="entry name" value="HAD-like_sf"/>
</dbReference>
<sequence>MKDMKHEEHHGHGNMHGHPENGHASHHEHMLGDFQRRFFVSLVLTLPIIWLSPMLRGLFGLGEPAVPNQMLILFVFSTGIFFYGGWPFLKGLVEELSEKRPGMMTLIALAISVAYGYSSLVAFGLPGRVFFWELASLIDIMLLGHWIEMRSITNASGAMEELAKLIPGEAHRINEDGSIEDIKADQLQPGDKIRVKPGEKIPADGKISEGSSSVNEAMLTGESNPVEKGPGDEVIGGAVNGDGSLTVQVGKTGENSFVSQVMALVKEAQESKSKAQGVADKAAAWLTYIALGAGLLTMLFWLFVSGREFVFSLERTVTVMIITCPHALGLAIPLVVATTTAIAAKHGFFIRNRTPFEQARKLQAVLFDKTGTLTKGEFAVSDVVLFSQDVDRDSLLNRAAAVEAHSEHPIARAVSGAAENPEQSADFRNIPGKGAEATVDGANIKVVSRKYVEEQGLEYDSSAVESISSQGKTLVFVLVDDRPMGCIALDDVVREESKEAISQLRSMGLRVMMITGDNQTVADRVAKELGITEYFAEVLPDKKADKVREVQQRGMMCAMTGDGVNDAPALAQADVGIAIGAGTDVAQETADIVLVKSNPMDVVKVIALSRATHRKTIQNLFWATGYNAFAIPLAAGILYKWGFLLSPAAGAILMSLSTVIVAINAKLMKLPDGA</sequence>
<keyword evidence="6 15" id="KW-0812">Transmembrane</keyword>
<keyword evidence="8 15" id="KW-0547">Nucleotide-binding</keyword>
<evidence type="ECO:0000256" key="15">
    <source>
        <dbReference type="RuleBase" id="RU362081"/>
    </source>
</evidence>
<dbReference type="InterPro" id="IPR023298">
    <property type="entry name" value="ATPase_P-typ_TM_dom_sf"/>
</dbReference>
<evidence type="ECO:0000256" key="6">
    <source>
        <dbReference type="ARBA" id="ARBA00022692"/>
    </source>
</evidence>
<dbReference type="PROSITE" id="PS00154">
    <property type="entry name" value="ATPASE_E1_E2"/>
    <property type="match status" value="1"/>
</dbReference>
<dbReference type="OrthoDB" id="5496529at2"/>
<evidence type="ECO:0000256" key="9">
    <source>
        <dbReference type="ARBA" id="ARBA00022840"/>
    </source>
</evidence>
<keyword evidence="13" id="KW-0406">Ion transport</keyword>
<evidence type="ECO:0000259" key="17">
    <source>
        <dbReference type="Pfam" id="PF00122"/>
    </source>
</evidence>
<keyword evidence="14 15" id="KW-0472">Membrane</keyword>
<dbReference type="STRING" id="52560.SAMN04488082_12339"/>
<dbReference type="EMBL" id="FORX01000023">
    <property type="protein sequence ID" value="SFK41624.1"/>
    <property type="molecule type" value="Genomic_DNA"/>
</dbReference>
<evidence type="ECO:0000256" key="16">
    <source>
        <dbReference type="SAM" id="MobiDB-lite"/>
    </source>
</evidence>
<feature type="transmembrane region" description="Helical" evidence="15">
    <location>
        <begin position="645"/>
        <end position="665"/>
    </location>
</feature>
<comment type="subcellular location">
    <subcellularLocation>
        <location evidence="1">Cell membrane</location>
        <topology evidence="1">Multi-pass membrane protein</topology>
    </subcellularLocation>
</comment>
<dbReference type="Gene3D" id="2.70.150.10">
    <property type="entry name" value="Calcium-transporting ATPase, cytoplasmic transduction domain A"/>
    <property type="match status" value="1"/>
</dbReference>
<dbReference type="InterPro" id="IPR001757">
    <property type="entry name" value="P_typ_ATPase"/>
</dbReference>
<evidence type="ECO:0000256" key="12">
    <source>
        <dbReference type="ARBA" id="ARBA00022989"/>
    </source>
</evidence>
<dbReference type="Gene3D" id="3.40.1110.10">
    <property type="entry name" value="Calcium-transporting ATPase, cytoplasmic domain N"/>
    <property type="match status" value="1"/>
</dbReference>
<feature type="transmembrane region" description="Helical" evidence="15">
    <location>
        <begin position="101"/>
        <end position="123"/>
    </location>
</feature>
<feature type="region of interest" description="Disordered" evidence="16">
    <location>
        <begin position="1"/>
        <end position="26"/>
    </location>
</feature>
<dbReference type="InterPro" id="IPR018303">
    <property type="entry name" value="ATPase_P-typ_P_site"/>
</dbReference>
<dbReference type="FunFam" id="2.70.150.10:FF:000020">
    <property type="entry name" value="Copper-exporting P-type ATPase A"/>
    <property type="match status" value="1"/>
</dbReference>
<dbReference type="GO" id="GO:0016887">
    <property type="term" value="F:ATP hydrolysis activity"/>
    <property type="evidence" value="ECO:0007669"/>
    <property type="project" value="InterPro"/>
</dbReference>
<evidence type="ECO:0000256" key="11">
    <source>
        <dbReference type="ARBA" id="ARBA00022967"/>
    </source>
</evidence>
<feature type="transmembrane region" description="Helical" evidence="15">
    <location>
        <begin position="282"/>
        <end position="304"/>
    </location>
</feature>
<keyword evidence="12 15" id="KW-1133">Transmembrane helix</keyword>
<gene>
    <name evidence="18" type="ORF">SAMN04488082_12339</name>
</gene>
<dbReference type="GO" id="GO:0005507">
    <property type="term" value="F:copper ion binding"/>
    <property type="evidence" value="ECO:0007669"/>
    <property type="project" value="TreeGrafter"/>
</dbReference>
<keyword evidence="10" id="KW-0460">Magnesium</keyword>
<dbReference type="SUPFAM" id="SSF81665">
    <property type="entry name" value="Calcium ATPase, transmembrane domain M"/>
    <property type="match status" value="1"/>
</dbReference>
<dbReference type="GO" id="GO:0043682">
    <property type="term" value="F:P-type divalent copper transporter activity"/>
    <property type="evidence" value="ECO:0007669"/>
    <property type="project" value="TreeGrafter"/>
</dbReference>
<evidence type="ECO:0000256" key="10">
    <source>
        <dbReference type="ARBA" id="ARBA00022842"/>
    </source>
</evidence>
<comment type="similarity">
    <text evidence="2 15">Belongs to the cation transport ATPase (P-type) (TC 3.A.3) family. Type IB subfamily.</text>
</comment>
<reference evidence="19" key="1">
    <citation type="submission" date="2016-10" db="EMBL/GenBank/DDBJ databases">
        <authorList>
            <person name="Varghese N."/>
            <person name="Submissions S."/>
        </authorList>
    </citation>
    <scope>NUCLEOTIDE SEQUENCE [LARGE SCALE GENOMIC DNA]</scope>
    <source>
        <strain evidence="19">DSM 5918</strain>
    </source>
</reference>
<dbReference type="GO" id="GO:0055070">
    <property type="term" value="P:copper ion homeostasis"/>
    <property type="evidence" value="ECO:0007669"/>
    <property type="project" value="TreeGrafter"/>
</dbReference>
<feature type="domain" description="P-type ATPase A" evidence="17">
    <location>
        <begin position="165"/>
        <end position="266"/>
    </location>
</feature>
<evidence type="ECO:0000256" key="1">
    <source>
        <dbReference type="ARBA" id="ARBA00004651"/>
    </source>
</evidence>
<keyword evidence="9 15" id="KW-0067">ATP-binding</keyword>
<dbReference type="InterPro" id="IPR023299">
    <property type="entry name" value="ATPase_P-typ_cyto_dom_N"/>
</dbReference>
<dbReference type="InterPro" id="IPR059000">
    <property type="entry name" value="ATPase_P-type_domA"/>
</dbReference>
<dbReference type="InterPro" id="IPR023214">
    <property type="entry name" value="HAD_sf"/>
</dbReference>
<dbReference type="Proteomes" id="UP000198635">
    <property type="component" value="Unassembled WGS sequence"/>
</dbReference>
<evidence type="ECO:0000256" key="13">
    <source>
        <dbReference type="ARBA" id="ARBA00023065"/>
    </source>
</evidence>
<evidence type="ECO:0000313" key="18">
    <source>
        <dbReference type="EMBL" id="SFK41624.1"/>
    </source>
</evidence>
<evidence type="ECO:0000256" key="14">
    <source>
        <dbReference type="ARBA" id="ARBA00023136"/>
    </source>
</evidence>
<dbReference type="Pfam" id="PF00122">
    <property type="entry name" value="E1-E2_ATPase"/>
    <property type="match status" value="1"/>
</dbReference>
<dbReference type="NCBIfam" id="TIGR01511">
    <property type="entry name" value="ATPase-IB1_Cu"/>
    <property type="match status" value="1"/>
</dbReference>
<dbReference type="PRINTS" id="PR00119">
    <property type="entry name" value="CATATPASE"/>
</dbReference>
<dbReference type="Gene3D" id="3.40.50.1000">
    <property type="entry name" value="HAD superfamily/HAD-like"/>
    <property type="match status" value="1"/>
</dbReference>
<name>A0A1I3ZBY9_9BACT</name>
<keyword evidence="7 15" id="KW-0479">Metal-binding</keyword>
<dbReference type="PANTHER" id="PTHR43520:SF5">
    <property type="entry name" value="CATION-TRANSPORTING P-TYPE ATPASE-RELATED"/>
    <property type="match status" value="1"/>
</dbReference>
<keyword evidence="4 15" id="KW-1003">Cell membrane</keyword>
<feature type="transmembrane region" description="Helical" evidence="15">
    <location>
        <begin position="316"/>
        <end position="344"/>
    </location>
</feature>
<dbReference type="GO" id="GO:0005524">
    <property type="term" value="F:ATP binding"/>
    <property type="evidence" value="ECO:0007669"/>
    <property type="project" value="UniProtKB-UniRule"/>
</dbReference>
<dbReference type="SFLD" id="SFLDG00002">
    <property type="entry name" value="C1.7:_P-type_atpase_like"/>
    <property type="match status" value="1"/>
</dbReference>
<accession>A0A1I3ZBY9</accession>
<dbReference type="NCBIfam" id="TIGR01494">
    <property type="entry name" value="ATPase_P-type"/>
    <property type="match status" value="1"/>
</dbReference>
<evidence type="ECO:0000256" key="2">
    <source>
        <dbReference type="ARBA" id="ARBA00006024"/>
    </source>
</evidence>
<evidence type="ECO:0000256" key="7">
    <source>
        <dbReference type="ARBA" id="ARBA00022723"/>
    </source>
</evidence>
<evidence type="ECO:0000256" key="5">
    <source>
        <dbReference type="ARBA" id="ARBA00022553"/>
    </source>
</evidence>
<dbReference type="InterPro" id="IPR008250">
    <property type="entry name" value="ATPase_P-typ_transduc_dom_A_sf"/>
</dbReference>
<dbReference type="GO" id="GO:0060003">
    <property type="term" value="P:copper ion export"/>
    <property type="evidence" value="ECO:0007669"/>
    <property type="project" value="UniProtKB-ARBA"/>
</dbReference>
<protein>
    <submittedName>
        <fullName evidence="18">Cu2+-exporting ATPase</fullName>
    </submittedName>
</protein>
<dbReference type="Pfam" id="PF00702">
    <property type="entry name" value="Hydrolase"/>
    <property type="match status" value="1"/>
</dbReference>
<organism evidence="18 19">
    <name type="scientific">Desulfomicrobium apsheronum</name>
    <dbReference type="NCBI Taxonomy" id="52560"/>
    <lineage>
        <taxon>Bacteria</taxon>
        <taxon>Pseudomonadati</taxon>
        <taxon>Thermodesulfobacteriota</taxon>
        <taxon>Desulfovibrionia</taxon>
        <taxon>Desulfovibrionales</taxon>
        <taxon>Desulfomicrobiaceae</taxon>
        <taxon>Desulfomicrobium</taxon>
    </lineage>
</organism>
<evidence type="ECO:0000313" key="19">
    <source>
        <dbReference type="Proteomes" id="UP000198635"/>
    </source>
</evidence>
<dbReference type="AlphaFoldDB" id="A0A1I3ZBY9"/>
<dbReference type="InterPro" id="IPR044492">
    <property type="entry name" value="P_typ_ATPase_HD_dom"/>
</dbReference>
<dbReference type="SUPFAM" id="SSF56784">
    <property type="entry name" value="HAD-like"/>
    <property type="match status" value="1"/>
</dbReference>
<evidence type="ECO:0000256" key="3">
    <source>
        <dbReference type="ARBA" id="ARBA00022448"/>
    </source>
</evidence>
<dbReference type="PANTHER" id="PTHR43520">
    <property type="entry name" value="ATP7, ISOFORM B"/>
    <property type="match status" value="1"/>
</dbReference>
<feature type="transmembrane region" description="Helical" evidence="15">
    <location>
        <begin position="71"/>
        <end position="89"/>
    </location>
</feature>
<dbReference type="InterPro" id="IPR027256">
    <property type="entry name" value="P-typ_ATPase_IB"/>
</dbReference>